<accession>A0A2N2E9W0</accession>
<proteinExistence type="predicted"/>
<dbReference type="Proteomes" id="UP000233517">
    <property type="component" value="Unassembled WGS sequence"/>
</dbReference>
<comment type="caution">
    <text evidence="1">The sequence shown here is derived from an EMBL/GenBank/DDBJ whole genome shotgun (WGS) entry which is preliminary data.</text>
</comment>
<gene>
    <name evidence="1" type="ORF">CVU82_03030</name>
</gene>
<reference evidence="1 2" key="1">
    <citation type="journal article" date="2017" name="ISME J.">
        <title>Potential for microbial H2 and metal transformations associated with novel bacteria and archaea in deep terrestrial subsurface sediments.</title>
        <authorList>
            <person name="Hernsdorf A.W."/>
            <person name="Amano Y."/>
            <person name="Miyakawa K."/>
            <person name="Ise K."/>
            <person name="Suzuki Y."/>
            <person name="Anantharaman K."/>
            <person name="Probst A."/>
            <person name="Burstein D."/>
            <person name="Thomas B.C."/>
            <person name="Banfield J.F."/>
        </authorList>
    </citation>
    <scope>NUCLEOTIDE SEQUENCE [LARGE SCALE GENOMIC DNA]</scope>
    <source>
        <strain evidence="1">HGW-Falkowbacteria-1</strain>
    </source>
</reference>
<organism evidence="1 2">
    <name type="scientific">Candidatus Falkowbacteria bacterium HGW-Falkowbacteria-1</name>
    <dbReference type="NCBI Taxonomy" id="2013768"/>
    <lineage>
        <taxon>Bacteria</taxon>
        <taxon>Candidatus Falkowiibacteriota</taxon>
    </lineage>
</organism>
<dbReference type="AlphaFoldDB" id="A0A2N2E9W0"/>
<evidence type="ECO:0000313" key="1">
    <source>
        <dbReference type="EMBL" id="PKM91543.1"/>
    </source>
</evidence>
<protein>
    <submittedName>
        <fullName evidence="1">Uncharacterized protein</fullName>
    </submittedName>
</protein>
<evidence type="ECO:0000313" key="2">
    <source>
        <dbReference type="Proteomes" id="UP000233517"/>
    </source>
</evidence>
<name>A0A2N2E9W0_9BACT</name>
<dbReference type="EMBL" id="PHAI01000002">
    <property type="protein sequence ID" value="PKM91543.1"/>
    <property type="molecule type" value="Genomic_DNA"/>
</dbReference>
<sequence length="216" mass="24796">MIANKEIKGGFKGDRFVGILPKIIPESISKKFWKVSDLKKKSEVHFLPSDLSGESDDIFVVWLNGLSIAEQIEKTGGTINVYSDEPEKKDFGYRANRFWLQEKKIISEITHKKSLAGYYLVKIGSSDTKDNGWEEQNRLISDNSWRRAEANETGEILQTIFSITELRYFEKKMHISKKIGGKILAIGNFQKNRGLEVWFGSKYAFEHDTDIILIKV</sequence>